<organism evidence="2 3">
    <name type="scientific">Streptomyces venetus</name>
    <dbReference type="NCBI Taxonomy" id="1701086"/>
    <lineage>
        <taxon>Bacteria</taxon>
        <taxon>Bacillati</taxon>
        <taxon>Actinomycetota</taxon>
        <taxon>Actinomycetes</taxon>
        <taxon>Kitasatosporales</taxon>
        <taxon>Streptomycetaceae</taxon>
        <taxon>Streptomyces</taxon>
    </lineage>
</organism>
<accession>A0ABP8FWV5</accession>
<feature type="domain" description="Carbohydrate kinase PfkB" evidence="1">
    <location>
        <begin position="11"/>
        <end position="288"/>
    </location>
</feature>
<dbReference type="InterPro" id="IPR052562">
    <property type="entry name" value="Ketohexokinase-related"/>
</dbReference>
<dbReference type="RefSeq" id="WP_345662275.1">
    <property type="nucleotide sequence ID" value="NZ_BAABET010000004.1"/>
</dbReference>
<dbReference type="Proteomes" id="UP001501115">
    <property type="component" value="Unassembled WGS sequence"/>
</dbReference>
<proteinExistence type="predicted"/>
<dbReference type="PANTHER" id="PTHR42774:SF3">
    <property type="entry name" value="KETOHEXOKINASE"/>
    <property type="match status" value="1"/>
</dbReference>
<dbReference type="InterPro" id="IPR029056">
    <property type="entry name" value="Ribokinase-like"/>
</dbReference>
<evidence type="ECO:0000259" key="1">
    <source>
        <dbReference type="Pfam" id="PF00294"/>
    </source>
</evidence>
<protein>
    <recommendedName>
        <fullName evidence="1">Carbohydrate kinase PfkB domain-containing protein</fullName>
    </recommendedName>
</protein>
<dbReference type="EMBL" id="BAABET010000004">
    <property type="protein sequence ID" value="GAA4312695.1"/>
    <property type="molecule type" value="Genomic_DNA"/>
</dbReference>
<name>A0ABP8FWV5_9ACTN</name>
<reference evidence="3" key="1">
    <citation type="journal article" date="2019" name="Int. J. Syst. Evol. Microbiol.">
        <title>The Global Catalogue of Microorganisms (GCM) 10K type strain sequencing project: providing services to taxonomists for standard genome sequencing and annotation.</title>
        <authorList>
            <consortium name="The Broad Institute Genomics Platform"/>
            <consortium name="The Broad Institute Genome Sequencing Center for Infectious Disease"/>
            <person name="Wu L."/>
            <person name="Ma J."/>
        </authorList>
    </citation>
    <scope>NUCLEOTIDE SEQUENCE [LARGE SCALE GENOMIC DNA]</scope>
    <source>
        <strain evidence="3">JCM 31290</strain>
    </source>
</reference>
<dbReference type="SUPFAM" id="SSF53613">
    <property type="entry name" value="Ribokinase-like"/>
    <property type="match status" value="1"/>
</dbReference>
<sequence length="301" mass="30828">MTAPPGRRPRVVGLGLVMADVRVVCPVPLHEESDPSVRAMDLRLGGATTNTLVALRRLGLATSLASGVGDDWIGRFLLDRLDAYGVERRHVAAVPGPSASCLVLEAPPARTLLWHLPKPLERAAEAVLRTRLPELVADADAVHVNGRFPQAATELCALASDRGVTVSLNAGRGDVSEGVPELLRYADVLVAAESWAVAHTGADTAREACARLSRQAPGRPRLVSVTCGEHGSWTTGPGLGEAVHTAAPVVAPGLPTAGAGDAYHAGFLAAALAGATPGQCARAGAAEAGRHLSEAAAVPAA</sequence>
<gene>
    <name evidence="2" type="ORF">GCM10023086_33360</name>
</gene>
<dbReference type="Gene3D" id="3.40.1190.20">
    <property type="match status" value="1"/>
</dbReference>
<dbReference type="PANTHER" id="PTHR42774">
    <property type="entry name" value="PHOSPHOTRANSFERASE SYSTEM TRANSPORT PROTEIN"/>
    <property type="match status" value="1"/>
</dbReference>
<evidence type="ECO:0000313" key="2">
    <source>
        <dbReference type="EMBL" id="GAA4312695.1"/>
    </source>
</evidence>
<dbReference type="Pfam" id="PF00294">
    <property type="entry name" value="PfkB"/>
    <property type="match status" value="1"/>
</dbReference>
<evidence type="ECO:0000313" key="3">
    <source>
        <dbReference type="Proteomes" id="UP001501115"/>
    </source>
</evidence>
<comment type="caution">
    <text evidence="2">The sequence shown here is derived from an EMBL/GenBank/DDBJ whole genome shotgun (WGS) entry which is preliminary data.</text>
</comment>
<keyword evidence="3" id="KW-1185">Reference proteome</keyword>
<dbReference type="InterPro" id="IPR011611">
    <property type="entry name" value="PfkB_dom"/>
</dbReference>